<evidence type="ECO:0000256" key="3">
    <source>
        <dbReference type="ARBA" id="ARBA00022448"/>
    </source>
</evidence>
<feature type="transmembrane region" description="Helical" evidence="12">
    <location>
        <begin position="25"/>
        <end position="49"/>
    </location>
</feature>
<evidence type="ECO:0000256" key="10">
    <source>
        <dbReference type="ARBA" id="ARBA00062718"/>
    </source>
</evidence>
<evidence type="ECO:0000313" key="15">
    <source>
        <dbReference type="Proteomes" id="UP000182229"/>
    </source>
</evidence>
<comment type="subunit">
    <text evidence="10">The complex is composed of two ATP-binding proteins (GltL), two transmembrane proteins (GltJ and GltK) and a solute-binding protein (GltI).</text>
</comment>
<evidence type="ECO:0000259" key="13">
    <source>
        <dbReference type="PROSITE" id="PS50928"/>
    </source>
</evidence>
<evidence type="ECO:0000256" key="5">
    <source>
        <dbReference type="ARBA" id="ARBA00022692"/>
    </source>
</evidence>
<evidence type="ECO:0000256" key="1">
    <source>
        <dbReference type="ARBA" id="ARBA00004429"/>
    </source>
</evidence>
<dbReference type="GO" id="GO:0043190">
    <property type="term" value="C:ATP-binding cassette (ABC) transporter complex"/>
    <property type="evidence" value="ECO:0007669"/>
    <property type="project" value="InterPro"/>
</dbReference>
<protein>
    <recommendedName>
        <fullName evidence="11">Glutamate/aspartate import permease protein GltK</fullName>
    </recommendedName>
</protein>
<evidence type="ECO:0000256" key="11">
    <source>
        <dbReference type="ARBA" id="ARBA00073645"/>
    </source>
</evidence>
<dbReference type="Gene3D" id="1.10.3720.10">
    <property type="entry name" value="MetI-like"/>
    <property type="match status" value="1"/>
</dbReference>
<feature type="transmembrane region" description="Helical" evidence="12">
    <location>
        <begin position="61"/>
        <end position="82"/>
    </location>
</feature>
<comment type="function">
    <text evidence="9">Part of the ABC transporter complex GltIJKL involved in glutamate and aspartate uptake. Probably responsible for the translocation of the substrate across the membrane.</text>
</comment>
<dbReference type="InterPro" id="IPR000515">
    <property type="entry name" value="MetI-like"/>
</dbReference>
<evidence type="ECO:0000256" key="8">
    <source>
        <dbReference type="ARBA" id="ARBA00023136"/>
    </source>
</evidence>
<reference evidence="14 15" key="2">
    <citation type="submission" date="2016-12" db="EMBL/GenBank/DDBJ databases">
        <title>Draft Genome Sequence of Cystobacter ferrugineus Strain Cbfe23.</title>
        <authorList>
            <person name="Akbar S."/>
            <person name="Dowd S.E."/>
            <person name="Stevens D.C."/>
        </authorList>
    </citation>
    <scope>NUCLEOTIDE SEQUENCE [LARGE SCALE GENOMIC DNA]</scope>
    <source>
        <strain evidence="14 15">Cbfe23</strain>
    </source>
</reference>
<dbReference type="InterPro" id="IPR010065">
    <property type="entry name" value="AA_ABC_transptr_permease_3TM"/>
</dbReference>
<dbReference type="PANTHER" id="PTHR30614">
    <property type="entry name" value="MEMBRANE COMPONENT OF AMINO ACID ABC TRANSPORTER"/>
    <property type="match status" value="1"/>
</dbReference>
<comment type="similarity">
    <text evidence="2">Belongs to the binding-protein-dependent transport system permease family. HisMQ subfamily.</text>
</comment>
<evidence type="ECO:0000256" key="2">
    <source>
        <dbReference type="ARBA" id="ARBA00010072"/>
    </source>
</evidence>
<feature type="transmembrane region" description="Helical" evidence="12">
    <location>
        <begin position="94"/>
        <end position="111"/>
    </location>
</feature>
<keyword evidence="4" id="KW-1003">Cell membrane</keyword>
<dbReference type="RefSeq" id="WP_071900691.1">
    <property type="nucleotide sequence ID" value="NZ_MPIN01000006.1"/>
</dbReference>
<feature type="domain" description="ABC transmembrane type-1" evidence="13">
    <location>
        <begin position="25"/>
        <end position="215"/>
    </location>
</feature>
<dbReference type="CDD" id="cd06261">
    <property type="entry name" value="TM_PBP2"/>
    <property type="match status" value="1"/>
</dbReference>
<keyword evidence="15" id="KW-1185">Reference proteome</keyword>
<comment type="subcellular location">
    <subcellularLocation>
        <location evidence="1">Cell inner membrane</location>
        <topology evidence="1">Multi-pass membrane protein</topology>
    </subcellularLocation>
    <subcellularLocation>
        <location evidence="12">Cell membrane</location>
        <topology evidence="12">Multi-pass membrane protein</topology>
    </subcellularLocation>
</comment>
<dbReference type="SUPFAM" id="SSF161098">
    <property type="entry name" value="MetI-like"/>
    <property type="match status" value="1"/>
</dbReference>
<keyword evidence="3 12" id="KW-0813">Transport</keyword>
<dbReference type="OrthoDB" id="9809799at2"/>
<dbReference type="Pfam" id="PF00528">
    <property type="entry name" value="BPD_transp_1"/>
    <property type="match status" value="1"/>
</dbReference>
<dbReference type="FunFam" id="1.10.3720.10:FF:000006">
    <property type="entry name" value="Glutamate/aspartate ABC transporter, permease protein GltK"/>
    <property type="match status" value="1"/>
</dbReference>
<comment type="caution">
    <text evidence="14">The sequence shown here is derived from an EMBL/GenBank/DDBJ whole genome shotgun (WGS) entry which is preliminary data.</text>
</comment>
<dbReference type="AlphaFoldDB" id="A0A1L9B7F4"/>
<accession>A0A1L9B7F4</accession>
<sequence>MWEILQTYWLYYLIGQYPEGPLGGLALTLLLAALALVLALPVGIVLALCRLSPYRLLRWPVTAVVYVVRGTPLLMVVFWAYFLLPSLTGQMTDQFNTMLAALVIFDGAYLAEIIRAGIQGVPKGQMESARSLGFDYLQAMRLVILPQALRNMLPSLVNQFVSTIKETSLGYIISLGEVSFVATQINTQLLTRPAEVYLLLALTYFVMCFSLSRFAYWLERRLAAGASHPGTR</sequence>
<evidence type="ECO:0000313" key="14">
    <source>
        <dbReference type="EMBL" id="OJH38184.1"/>
    </source>
</evidence>
<proteinExistence type="inferred from homology"/>
<evidence type="ECO:0000256" key="9">
    <source>
        <dbReference type="ARBA" id="ARBA00060298"/>
    </source>
</evidence>
<name>A0A1L9B7F4_9BACT</name>
<organism evidence="14 15">
    <name type="scientific">Cystobacter ferrugineus</name>
    <dbReference type="NCBI Taxonomy" id="83449"/>
    <lineage>
        <taxon>Bacteria</taxon>
        <taxon>Pseudomonadati</taxon>
        <taxon>Myxococcota</taxon>
        <taxon>Myxococcia</taxon>
        <taxon>Myxococcales</taxon>
        <taxon>Cystobacterineae</taxon>
        <taxon>Archangiaceae</taxon>
        <taxon>Cystobacter</taxon>
    </lineage>
</organism>
<evidence type="ECO:0000256" key="6">
    <source>
        <dbReference type="ARBA" id="ARBA00022970"/>
    </source>
</evidence>
<evidence type="ECO:0000256" key="4">
    <source>
        <dbReference type="ARBA" id="ARBA00022475"/>
    </source>
</evidence>
<dbReference type="InterPro" id="IPR043429">
    <property type="entry name" value="ArtM/GltK/GlnP/TcyL/YhdX-like"/>
</dbReference>
<dbReference type="EMBL" id="MPIN01000006">
    <property type="protein sequence ID" value="OJH38184.1"/>
    <property type="molecule type" value="Genomic_DNA"/>
</dbReference>
<keyword evidence="6" id="KW-0029">Amino-acid transport</keyword>
<dbReference type="InterPro" id="IPR035906">
    <property type="entry name" value="MetI-like_sf"/>
</dbReference>
<keyword evidence="7 12" id="KW-1133">Transmembrane helix</keyword>
<dbReference type="Proteomes" id="UP000182229">
    <property type="component" value="Unassembled WGS sequence"/>
</dbReference>
<dbReference type="GO" id="GO:0022857">
    <property type="term" value="F:transmembrane transporter activity"/>
    <property type="evidence" value="ECO:0007669"/>
    <property type="project" value="InterPro"/>
</dbReference>
<dbReference type="PROSITE" id="PS50928">
    <property type="entry name" value="ABC_TM1"/>
    <property type="match status" value="1"/>
</dbReference>
<evidence type="ECO:0000256" key="7">
    <source>
        <dbReference type="ARBA" id="ARBA00022989"/>
    </source>
</evidence>
<dbReference type="STRING" id="83449.BON30_23835"/>
<reference evidence="15" key="1">
    <citation type="submission" date="2016-11" db="EMBL/GenBank/DDBJ databases">
        <authorList>
            <person name="Shukria A."/>
            <person name="Stevens D.C."/>
        </authorList>
    </citation>
    <scope>NUCLEOTIDE SEQUENCE [LARGE SCALE GENOMIC DNA]</scope>
    <source>
        <strain evidence="15">Cbfe23</strain>
    </source>
</reference>
<keyword evidence="5 12" id="KW-0812">Transmembrane</keyword>
<evidence type="ECO:0000256" key="12">
    <source>
        <dbReference type="RuleBase" id="RU363032"/>
    </source>
</evidence>
<dbReference type="GO" id="GO:0006865">
    <property type="term" value="P:amino acid transport"/>
    <property type="evidence" value="ECO:0007669"/>
    <property type="project" value="UniProtKB-KW"/>
</dbReference>
<keyword evidence="8 12" id="KW-0472">Membrane</keyword>
<gene>
    <name evidence="14" type="ORF">BON30_23835</name>
</gene>
<dbReference type="NCBIfam" id="TIGR01726">
    <property type="entry name" value="HEQRo_perm_3TM"/>
    <property type="match status" value="1"/>
</dbReference>
<feature type="transmembrane region" description="Helical" evidence="12">
    <location>
        <begin position="196"/>
        <end position="218"/>
    </location>
</feature>
<dbReference type="PANTHER" id="PTHR30614:SF21">
    <property type="entry name" value="AMINO ACID ABC TRANSPORTER PERMEASE"/>
    <property type="match status" value="1"/>
</dbReference>